<name>A0A8K0AHF2_ANDGO</name>
<feature type="compositionally biased region" description="Low complexity" evidence="2">
    <location>
        <begin position="701"/>
        <end position="712"/>
    </location>
</feature>
<dbReference type="GO" id="GO:0003825">
    <property type="term" value="F:alpha,alpha-trehalose-phosphate synthase (UDP-forming) activity"/>
    <property type="evidence" value="ECO:0007669"/>
    <property type="project" value="TreeGrafter"/>
</dbReference>
<dbReference type="Pfam" id="PF02358">
    <property type="entry name" value="Trehalose_PPase"/>
    <property type="match status" value="1"/>
</dbReference>
<dbReference type="InterPro" id="IPR001830">
    <property type="entry name" value="Glyco_trans_20"/>
</dbReference>
<feature type="region of interest" description="Disordered" evidence="2">
    <location>
        <begin position="688"/>
        <end position="712"/>
    </location>
</feature>
<dbReference type="GO" id="GO:0004805">
    <property type="term" value="F:trehalose-phosphatase activity"/>
    <property type="evidence" value="ECO:0007669"/>
    <property type="project" value="TreeGrafter"/>
</dbReference>
<dbReference type="InterPro" id="IPR036412">
    <property type="entry name" value="HAD-like_sf"/>
</dbReference>
<evidence type="ECO:0000313" key="3">
    <source>
        <dbReference type="EMBL" id="KAF0852579.1"/>
    </source>
</evidence>
<dbReference type="SUPFAM" id="SSF56784">
    <property type="entry name" value="HAD-like"/>
    <property type="match status" value="1"/>
</dbReference>
<comment type="caution">
    <text evidence="3">The sequence shown here is derived from an EMBL/GenBank/DDBJ whole genome shotgun (WGS) entry which is preliminary data.</text>
</comment>
<feature type="compositionally biased region" description="Polar residues" evidence="2">
    <location>
        <begin position="9"/>
        <end position="26"/>
    </location>
</feature>
<protein>
    <submittedName>
        <fullName evidence="3">Mitochondrial trehalose-6-phosphate synthase</fullName>
    </submittedName>
</protein>
<evidence type="ECO:0000256" key="1">
    <source>
        <dbReference type="ARBA" id="ARBA00005409"/>
    </source>
</evidence>
<dbReference type="Gene3D" id="3.40.50.2000">
    <property type="entry name" value="Glycogen Phosphorylase B"/>
    <property type="match status" value="2"/>
</dbReference>
<comment type="similarity">
    <text evidence="1">In the N-terminal section; belongs to the glycosyltransferase 20 family.</text>
</comment>
<evidence type="ECO:0000313" key="4">
    <source>
        <dbReference type="Proteomes" id="UP000799049"/>
    </source>
</evidence>
<dbReference type="Proteomes" id="UP000799049">
    <property type="component" value="Unassembled WGS sequence"/>
</dbReference>
<dbReference type="CDD" id="cd03788">
    <property type="entry name" value="GT20_TPS"/>
    <property type="match status" value="1"/>
</dbReference>
<proteinExistence type="inferred from homology"/>
<dbReference type="GO" id="GO:0005992">
    <property type="term" value="P:trehalose biosynthetic process"/>
    <property type="evidence" value="ECO:0007669"/>
    <property type="project" value="InterPro"/>
</dbReference>
<gene>
    <name evidence="3" type="ORF">ANDGO_01399</name>
</gene>
<dbReference type="SUPFAM" id="SSF53756">
    <property type="entry name" value="UDP-Glycosyltransferase/glycogen phosphorylase"/>
    <property type="match status" value="1"/>
</dbReference>
<dbReference type="PANTHER" id="PTHR10788">
    <property type="entry name" value="TREHALOSE-6-PHOSPHATE SYNTHASE"/>
    <property type="match status" value="1"/>
</dbReference>
<feature type="region of interest" description="Disordered" evidence="2">
    <location>
        <begin position="1"/>
        <end position="26"/>
    </location>
</feature>
<dbReference type="InterPro" id="IPR023214">
    <property type="entry name" value="HAD_sf"/>
</dbReference>
<feature type="compositionally biased region" description="Polar residues" evidence="2">
    <location>
        <begin position="688"/>
        <end position="700"/>
    </location>
</feature>
<dbReference type="Gene3D" id="3.40.50.1000">
    <property type="entry name" value="HAD superfamily/HAD-like"/>
    <property type="match status" value="1"/>
</dbReference>
<dbReference type="OrthoDB" id="755951at2759"/>
<dbReference type="EMBL" id="VRVR01000028">
    <property type="protein sequence ID" value="KAF0852579.1"/>
    <property type="molecule type" value="Genomic_DNA"/>
</dbReference>
<dbReference type="InterPro" id="IPR003337">
    <property type="entry name" value="Trehalose_PPase"/>
</dbReference>
<evidence type="ECO:0000256" key="2">
    <source>
        <dbReference type="SAM" id="MobiDB-lite"/>
    </source>
</evidence>
<organism evidence="3 4">
    <name type="scientific">Andalucia godoyi</name>
    <name type="common">Flagellate</name>
    <dbReference type="NCBI Taxonomy" id="505711"/>
    <lineage>
        <taxon>Eukaryota</taxon>
        <taxon>Discoba</taxon>
        <taxon>Jakobida</taxon>
        <taxon>Andalucina</taxon>
        <taxon>Andaluciidae</taxon>
        <taxon>Andalucia</taxon>
    </lineage>
</organism>
<dbReference type="PANTHER" id="PTHR10788:SF106">
    <property type="entry name" value="BCDNA.GH08860"/>
    <property type="match status" value="1"/>
</dbReference>
<dbReference type="Pfam" id="PF00982">
    <property type="entry name" value="Glyco_transf_20"/>
    <property type="match status" value="1"/>
</dbReference>
<accession>A0A8K0AHF2</accession>
<dbReference type="GO" id="GO:0005829">
    <property type="term" value="C:cytosol"/>
    <property type="evidence" value="ECO:0007669"/>
    <property type="project" value="TreeGrafter"/>
</dbReference>
<reference evidence="3" key="1">
    <citation type="submission" date="2019-09" db="EMBL/GenBank/DDBJ databases">
        <title>The Mitochondrial Proteome of the Jakobid, Andalucia godoyi, a Protist With the Most Gene-Rich and Bacteria-Like Mitochondrial Genome.</title>
        <authorList>
            <person name="Gray M.W."/>
            <person name="Burger G."/>
            <person name="Derelle R."/>
            <person name="Klimes V."/>
            <person name="Leger M."/>
            <person name="Sarrasin M."/>
            <person name="Vlcek C."/>
            <person name="Roger A.J."/>
            <person name="Elias M."/>
            <person name="Lang B.F."/>
        </authorList>
    </citation>
    <scope>NUCLEOTIDE SEQUENCE</scope>
    <source>
        <strain evidence="3">And28</strain>
    </source>
</reference>
<sequence>MTMHRRRVSFTSPTADSTSRVPTSTSFSDLKTIAHSLSSTSISSSVSFHSVRSHSSSSSADEVGDSDDEGLQESVNRPRLLIIANRLPVTLSRSADSGTWTAKASSGGLVSGVSGINSQSAKSDQGSVKYDMVWIGWPGLAVEDDADKRAIDTLLSTPAASSSSSSSSSGINTMAAVYLDEDTSAKYYAGYSNSVLWPLLHYDASSALQLSSTHPEWWTAYVKANEAFAEAVMREYRDGDIVWVHDYHLLLLPSMLREKFRQDARMKREMMIGFFLHTAWPSSEIFRMLPHRRELLNGVVAADLVSFHTYDYARHFVSAAQRIIGVPLVHQDSQEVHSRDQSLVPCGSGMVLLEPHRTSPTTIGIHPIGIDTWKWVSEVKTEPVQQRIAQLASFLGLRSSGGGRNRMMILGVDRLDPIKGIPHRLAAFESLLTKHKHMRDSVILVQIAVPSRSDVEEYQILERKVAETVGRINGHFGSLGSALPQLANQPATTTASGYPGPVLYLHQSVDPVTLQALYALADVCLITSLRDGQNLVALEYIACQPQPAATPTTKPLTKSACLAAPDCQPETAPLKQPVPGVLVISEFAGSALSLAGAIRINPWDMQSVVGALECALSMSDSDRWARQSTLFEYISRHTAARWGQAFVADLFRAYERSRLASQICNPPPLLSMQQLFQSISVSSQKFSTSEADQPPSAANHSTSTDTSTDTSTGTRTTVFVLDYEGSLVYASKSAVPALQPPSSALLGLLGQLTALSNTVVAVITARDKRTALEWFCGIDNLVIAAENGIFATKIKQNAEKGRANVIHDWQLIGAKPKGEVEQAPLMIPSVRVIEEGLVETKNRCNLDDNVLDVLNFFGERTPGCVMDVREYSAGFYFRASDPEFGEHQARELRFHLTTQVGAGAPIQVLSTHKGLEIMPANCGKLQFVEWLMHNAVPFSQHTDFVVSNDYVLPVSPGKASHFFGNQLGSSSGVGGESPVLVVYAGDGEADEPVFRFLNNLNERFHSSHWTIRIGQEESAAKFSIERVSDMILLLERIVARAPPPSPSHSKTKTQPVVVSS</sequence>
<keyword evidence="4" id="KW-1185">Reference proteome</keyword>
<dbReference type="AlphaFoldDB" id="A0A8K0AHF2"/>